<proteinExistence type="predicted"/>
<dbReference type="EMBL" id="ML976977">
    <property type="protein sequence ID" value="KAF1963636.1"/>
    <property type="molecule type" value="Genomic_DNA"/>
</dbReference>
<dbReference type="AlphaFoldDB" id="A0A6A5UL39"/>
<name>A0A6A5UL39_9PLEO</name>
<gene>
    <name evidence="1" type="ORF">CC80DRAFT_541554</name>
</gene>
<evidence type="ECO:0000313" key="1">
    <source>
        <dbReference type="EMBL" id="KAF1963636.1"/>
    </source>
</evidence>
<keyword evidence="2" id="KW-1185">Reference proteome</keyword>
<reference evidence="1" key="1">
    <citation type="journal article" date="2020" name="Stud. Mycol.">
        <title>101 Dothideomycetes genomes: a test case for predicting lifestyles and emergence of pathogens.</title>
        <authorList>
            <person name="Haridas S."/>
            <person name="Albert R."/>
            <person name="Binder M."/>
            <person name="Bloem J."/>
            <person name="Labutti K."/>
            <person name="Salamov A."/>
            <person name="Andreopoulos B."/>
            <person name="Baker S."/>
            <person name="Barry K."/>
            <person name="Bills G."/>
            <person name="Bluhm B."/>
            <person name="Cannon C."/>
            <person name="Castanera R."/>
            <person name="Culley D."/>
            <person name="Daum C."/>
            <person name="Ezra D."/>
            <person name="Gonzalez J."/>
            <person name="Henrissat B."/>
            <person name="Kuo A."/>
            <person name="Liang C."/>
            <person name="Lipzen A."/>
            <person name="Lutzoni F."/>
            <person name="Magnuson J."/>
            <person name="Mondo S."/>
            <person name="Nolan M."/>
            <person name="Ohm R."/>
            <person name="Pangilinan J."/>
            <person name="Park H.-J."/>
            <person name="Ramirez L."/>
            <person name="Alfaro M."/>
            <person name="Sun H."/>
            <person name="Tritt A."/>
            <person name="Yoshinaga Y."/>
            <person name="Zwiers L.-H."/>
            <person name="Turgeon B."/>
            <person name="Goodwin S."/>
            <person name="Spatafora J."/>
            <person name="Crous P."/>
            <person name="Grigoriev I."/>
        </authorList>
    </citation>
    <scope>NUCLEOTIDE SEQUENCE</scope>
    <source>
        <strain evidence="1">CBS 675.92</strain>
    </source>
</reference>
<sequence>MSSTPSTPAPAAISKLGQLKQEYANHTHRFEPVNFAKQLVHLDNEKLTTPALRKSVEAIQTLEALAAQLIDERAERYHEYVDPKIERLCLHRIQADREYKDPTGKYGDETYQEVSLGMAGGETPREIKTALEKEKVYLDSCEIKARLGFRLMQGLPIQPPTRAYPLGTTPERLAWILHEFQARSHFSSFVNTTEWRILGCQWRIEQAEEEIEKGSGDVKSWEKKNQLHKDGIVCGEEDIRRSRRSMTLPGD</sequence>
<accession>A0A6A5UL39</accession>
<dbReference type="Proteomes" id="UP000800035">
    <property type="component" value="Unassembled WGS sequence"/>
</dbReference>
<protein>
    <submittedName>
        <fullName evidence="1">Uncharacterized protein</fullName>
    </submittedName>
</protein>
<evidence type="ECO:0000313" key="2">
    <source>
        <dbReference type="Proteomes" id="UP000800035"/>
    </source>
</evidence>
<organism evidence="1 2">
    <name type="scientific">Byssothecium circinans</name>
    <dbReference type="NCBI Taxonomy" id="147558"/>
    <lineage>
        <taxon>Eukaryota</taxon>
        <taxon>Fungi</taxon>
        <taxon>Dikarya</taxon>
        <taxon>Ascomycota</taxon>
        <taxon>Pezizomycotina</taxon>
        <taxon>Dothideomycetes</taxon>
        <taxon>Pleosporomycetidae</taxon>
        <taxon>Pleosporales</taxon>
        <taxon>Massarineae</taxon>
        <taxon>Massarinaceae</taxon>
        <taxon>Byssothecium</taxon>
    </lineage>
</organism>